<dbReference type="InterPro" id="IPR001789">
    <property type="entry name" value="Sig_transdc_resp-reg_receiver"/>
</dbReference>
<dbReference type="SMART" id="SM00862">
    <property type="entry name" value="Trans_reg_C"/>
    <property type="match status" value="1"/>
</dbReference>
<dbReference type="GO" id="GO:0005829">
    <property type="term" value="C:cytosol"/>
    <property type="evidence" value="ECO:0007669"/>
    <property type="project" value="TreeGrafter"/>
</dbReference>
<sequence>MKEEKVILIVDDEQPMRRLLSLYLRQSGYATHEVSSGEEALAAVRSNRYGLILLDIMMPGMSGWEVCESVREISNVPVIMLTARDETRDKVKGLGLGADDYITKPFEKEELLARVQALLRRSERYHPEDGNYRNKNLLIHGGITLDSEKREVWYNQQMLSLTRKEYELLYILMKHPGQVFSREHLLALIWTNQDVEDYRTVDTHVKNLREKLRAAGAPAHDIIKTVWGIGYKAQ</sequence>
<keyword evidence="2 7" id="KW-0597">Phosphoprotein</keyword>
<evidence type="ECO:0000256" key="4">
    <source>
        <dbReference type="ARBA" id="ARBA00023015"/>
    </source>
</evidence>
<organism evidence="12 13">
    <name type="scientific">Aneurinibacillus thermoaerophilus</name>
    <dbReference type="NCBI Taxonomy" id="143495"/>
    <lineage>
        <taxon>Bacteria</taxon>
        <taxon>Bacillati</taxon>
        <taxon>Bacillota</taxon>
        <taxon>Bacilli</taxon>
        <taxon>Bacillales</taxon>
        <taxon>Paenibacillaceae</taxon>
        <taxon>Aneurinibacillus group</taxon>
        <taxon>Aneurinibacillus</taxon>
    </lineage>
</organism>
<dbReference type="PANTHER" id="PTHR48111:SF1">
    <property type="entry name" value="TWO-COMPONENT RESPONSE REGULATOR ORR33"/>
    <property type="match status" value="1"/>
</dbReference>
<dbReference type="FunFam" id="3.40.50.2300:FF:000001">
    <property type="entry name" value="DNA-binding response regulator PhoB"/>
    <property type="match status" value="1"/>
</dbReference>
<evidence type="ECO:0000256" key="1">
    <source>
        <dbReference type="ARBA" id="ARBA00004496"/>
    </source>
</evidence>
<dbReference type="PROSITE" id="PS50110">
    <property type="entry name" value="RESPONSE_REGULATORY"/>
    <property type="match status" value="1"/>
</dbReference>
<dbReference type="CDD" id="cd00383">
    <property type="entry name" value="trans_reg_C"/>
    <property type="match status" value="1"/>
</dbReference>
<keyword evidence="14" id="KW-1185">Reference proteome</keyword>
<evidence type="ECO:0000256" key="6">
    <source>
        <dbReference type="ARBA" id="ARBA00023163"/>
    </source>
</evidence>
<dbReference type="Gene3D" id="6.10.250.690">
    <property type="match status" value="1"/>
</dbReference>
<dbReference type="Proteomes" id="UP000198956">
    <property type="component" value="Unassembled WGS sequence"/>
</dbReference>
<accession>A0A1G8BM02</accession>
<dbReference type="Pfam" id="PF00072">
    <property type="entry name" value="Response_reg"/>
    <property type="match status" value="1"/>
</dbReference>
<keyword evidence="6" id="KW-0804">Transcription</keyword>
<dbReference type="SUPFAM" id="SSF46894">
    <property type="entry name" value="C-terminal effector domain of the bipartite response regulators"/>
    <property type="match status" value="1"/>
</dbReference>
<evidence type="ECO:0000256" key="7">
    <source>
        <dbReference type="PROSITE-ProRule" id="PRU00169"/>
    </source>
</evidence>
<dbReference type="OrthoDB" id="9790442at2"/>
<evidence type="ECO:0000313" key="13">
    <source>
        <dbReference type="Proteomes" id="UP000198956"/>
    </source>
</evidence>
<dbReference type="RefSeq" id="WP_057899128.1">
    <property type="nucleotide sequence ID" value="NZ_CP080764.1"/>
</dbReference>
<feature type="DNA-binding region" description="OmpR/PhoB-type" evidence="8">
    <location>
        <begin position="135"/>
        <end position="234"/>
    </location>
</feature>
<dbReference type="GeneID" id="97141229"/>
<dbReference type="InterPro" id="IPR039420">
    <property type="entry name" value="WalR-like"/>
</dbReference>
<name>A0A1G8BM02_ANETH</name>
<dbReference type="SUPFAM" id="SSF52172">
    <property type="entry name" value="CheY-like"/>
    <property type="match status" value="1"/>
</dbReference>
<evidence type="ECO:0000256" key="8">
    <source>
        <dbReference type="PROSITE-ProRule" id="PRU01091"/>
    </source>
</evidence>
<dbReference type="CDD" id="cd17574">
    <property type="entry name" value="REC_OmpR"/>
    <property type="match status" value="1"/>
</dbReference>
<evidence type="ECO:0000256" key="2">
    <source>
        <dbReference type="ARBA" id="ARBA00022553"/>
    </source>
</evidence>
<dbReference type="PROSITE" id="PS51755">
    <property type="entry name" value="OMPR_PHOB"/>
    <property type="match status" value="1"/>
</dbReference>
<dbReference type="InterPro" id="IPR001867">
    <property type="entry name" value="OmpR/PhoB-type_DNA-bd"/>
</dbReference>
<evidence type="ECO:0000313" key="11">
    <source>
        <dbReference type="EMBL" id="QYY44037.1"/>
    </source>
</evidence>
<evidence type="ECO:0000256" key="3">
    <source>
        <dbReference type="ARBA" id="ARBA00023012"/>
    </source>
</evidence>
<dbReference type="Pfam" id="PF00486">
    <property type="entry name" value="Trans_reg_C"/>
    <property type="match status" value="1"/>
</dbReference>
<dbReference type="Gene3D" id="1.10.10.10">
    <property type="entry name" value="Winged helix-like DNA-binding domain superfamily/Winged helix DNA-binding domain"/>
    <property type="match status" value="1"/>
</dbReference>
<evidence type="ECO:0000313" key="14">
    <source>
        <dbReference type="Proteomes" id="UP000826616"/>
    </source>
</evidence>
<dbReference type="GO" id="GO:0000156">
    <property type="term" value="F:phosphorelay response regulator activity"/>
    <property type="evidence" value="ECO:0007669"/>
    <property type="project" value="TreeGrafter"/>
</dbReference>
<dbReference type="EMBL" id="FNDE01000020">
    <property type="protein sequence ID" value="SDH34206.1"/>
    <property type="molecule type" value="Genomic_DNA"/>
</dbReference>
<keyword evidence="4" id="KW-0805">Transcription regulation</keyword>
<dbReference type="GO" id="GO:0032993">
    <property type="term" value="C:protein-DNA complex"/>
    <property type="evidence" value="ECO:0007669"/>
    <property type="project" value="TreeGrafter"/>
</dbReference>
<dbReference type="Proteomes" id="UP000826616">
    <property type="component" value="Chromosome"/>
</dbReference>
<evidence type="ECO:0000259" key="9">
    <source>
        <dbReference type="PROSITE" id="PS50110"/>
    </source>
</evidence>
<protein>
    <submittedName>
        <fullName evidence="12">DNA-binding response regulator, OmpR family, contains REC and winged-helix (WHTH) domain</fullName>
    </submittedName>
    <submittedName>
        <fullName evidence="11">Response regulator transcription factor</fullName>
    </submittedName>
</protein>
<dbReference type="Gene3D" id="3.40.50.2300">
    <property type="match status" value="1"/>
</dbReference>
<evidence type="ECO:0000313" key="12">
    <source>
        <dbReference type="EMBL" id="SDH34206.1"/>
    </source>
</evidence>
<dbReference type="AlphaFoldDB" id="A0A1G8BM02"/>
<dbReference type="InterPro" id="IPR011006">
    <property type="entry name" value="CheY-like_superfamily"/>
</dbReference>
<dbReference type="GO" id="GO:0006355">
    <property type="term" value="P:regulation of DNA-templated transcription"/>
    <property type="evidence" value="ECO:0007669"/>
    <property type="project" value="InterPro"/>
</dbReference>
<feature type="domain" description="OmpR/PhoB-type" evidence="10">
    <location>
        <begin position="135"/>
        <end position="234"/>
    </location>
</feature>
<feature type="domain" description="Response regulatory" evidence="9">
    <location>
        <begin position="6"/>
        <end position="119"/>
    </location>
</feature>
<reference evidence="11 14" key="2">
    <citation type="submission" date="2021-08" db="EMBL/GenBank/DDBJ databases">
        <title>Complete genome sequence of the strain Aneurinibacillus thermoaerophilus CCM 8960.</title>
        <authorList>
            <person name="Musilova J."/>
            <person name="Kourilova X."/>
            <person name="Pernicova I."/>
            <person name="Bezdicek M."/>
            <person name="Lengerova M."/>
            <person name="Obruca S."/>
            <person name="Sedlar K."/>
        </authorList>
    </citation>
    <scope>NUCLEOTIDE SEQUENCE [LARGE SCALE GENOMIC DNA]</scope>
    <source>
        <strain evidence="11 14">CCM 8960</strain>
    </source>
</reference>
<dbReference type="EMBL" id="CP080764">
    <property type="protein sequence ID" value="QYY44037.1"/>
    <property type="molecule type" value="Genomic_DNA"/>
</dbReference>
<dbReference type="SMART" id="SM00448">
    <property type="entry name" value="REC"/>
    <property type="match status" value="1"/>
</dbReference>
<keyword evidence="3" id="KW-0902">Two-component regulatory system</keyword>
<gene>
    <name evidence="11" type="ORF">K3F53_07600</name>
    <name evidence="12" type="ORF">SAMN04489735_102044</name>
</gene>
<dbReference type="InterPro" id="IPR016032">
    <property type="entry name" value="Sig_transdc_resp-reg_C-effctor"/>
</dbReference>
<dbReference type="InterPro" id="IPR036388">
    <property type="entry name" value="WH-like_DNA-bd_sf"/>
</dbReference>
<evidence type="ECO:0000256" key="5">
    <source>
        <dbReference type="ARBA" id="ARBA00023125"/>
    </source>
</evidence>
<comment type="subcellular location">
    <subcellularLocation>
        <location evidence="1">Cytoplasm</location>
    </subcellularLocation>
</comment>
<reference evidence="12 13" key="1">
    <citation type="submission" date="2016-10" db="EMBL/GenBank/DDBJ databases">
        <authorList>
            <person name="de Groot N.N."/>
        </authorList>
    </citation>
    <scope>NUCLEOTIDE SEQUENCE [LARGE SCALE GENOMIC DNA]</scope>
    <source>
        <strain evidence="12 13">L 420-91</strain>
    </source>
</reference>
<keyword evidence="5 8" id="KW-0238">DNA-binding</keyword>
<dbReference type="PANTHER" id="PTHR48111">
    <property type="entry name" value="REGULATOR OF RPOS"/>
    <property type="match status" value="1"/>
</dbReference>
<evidence type="ECO:0000259" key="10">
    <source>
        <dbReference type="PROSITE" id="PS51755"/>
    </source>
</evidence>
<dbReference type="FunFam" id="1.10.10.10:FF:000018">
    <property type="entry name" value="DNA-binding response regulator ResD"/>
    <property type="match status" value="1"/>
</dbReference>
<proteinExistence type="predicted"/>
<feature type="modified residue" description="4-aspartylphosphate" evidence="7">
    <location>
        <position position="55"/>
    </location>
</feature>
<dbReference type="GO" id="GO:0000976">
    <property type="term" value="F:transcription cis-regulatory region binding"/>
    <property type="evidence" value="ECO:0007669"/>
    <property type="project" value="TreeGrafter"/>
</dbReference>